<dbReference type="InterPro" id="IPR018551">
    <property type="entry name" value="DUF2007"/>
</dbReference>
<proteinExistence type="predicted"/>
<evidence type="ECO:0000259" key="1">
    <source>
        <dbReference type="Pfam" id="PF09413"/>
    </source>
</evidence>
<gene>
    <name evidence="2" type="ORF">Poly21_47840</name>
</gene>
<name>A0A5C6BFP1_9BACT</name>
<dbReference type="EMBL" id="SJPU01000003">
    <property type="protein sequence ID" value="TWU10878.1"/>
    <property type="molecule type" value="Genomic_DNA"/>
</dbReference>
<dbReference type="Proteomes" id="UP000319908">
    <property type="component" value="Unassembled WGS sequence"/>
</dbReference>
<protein>
    <recommendedName>
        <fullName evidence="1">DUF2007 domain-containing protein</fullName>
    </recommendedName>
</protein>
<sequence length="232" mass="25573">MIVKNTSSRQLAPPLPINFCPSLAPVRITLMQLNQPVVVYTANSNLEAQSVVTWIESHGIPAHAVEDNSGVSTFAFGTISQFHQPQVFVDQKDLAAATELLRQFEQQRDQRLRDQADAPKISSQCEQCGATSDFPASQDGTTQSCPKCHAFMDVGTFDWPEDFDFGAPESDVEPVAIDNADDALDAAADLDTSGEWDAAIIAYREISERWPEHATYTQGCIADIQRKRDRAQ</sequence>
<keyword evidence="3" id="KW-1185">Reference proteome</keyword>
<reference evidence="2 3" key="1">
    <citation type="journal article" date="2020" name="Antonie Van Leeuwenhoek">
        <title>Rhodopirellula heiligendammensis sp. nov., Rhodopirellula pilleata sp. nov., and Rhodopirellula solitaria sp. nov. isolated from natural or artificial marine surfaces in Northern Germany and California, USA, and emended description of the genus Rhodopirellula.</title>
        <authorList>
            <person name="Kallscheuer N."/>
            <person name="Wiegand S."/>
            <person name="Jogler M."/>
            <person name="Boedeker C."/>
            <person name="Peeters S.H."/>
            <person name="Rast P."/>
            <person name="Heuer A."/>
            <person name="Jetten M.S.M."/>
            <person name="Rohde M."/>
            <person name="Jogler C."/>
        </authorList>
    </citation>
    <scope>NUCLEOTIDE SEQUENCE [LARGE SCALE GENOMIC DNA]</scope>
    <source>
        <strain evidence="2 3">Poly21</strain>
    </source>
</reference>
<comment type="caution">
    <text evidence="2">The sequence shown here is derived from an EMBL/GenBank/DDBJ whole genome shotgun (WGS) entry which is preliminary data.</text>
</comment>
<accession>A0A5C6BFP1</accession>
<evidence type="ECO:0000313" key="3">
    <source>
        <dbReference type="Proteomes" id="UP000319908"/>
    </source>
</evidence>
<dbReference type="AlphaFoldDB" id="A0A5C6BFP1"/>
<feature type="domain" description="DUF2007" evidence="1">
    <location>
        <begin position="39"/>
        <end position="105"/>
    </location>
</feature>
<organism evidence="2 3">
    <name type="scientific">Allorhodopirellula heiligendammensis</name>
    <dbReference type="NCBI Taxonomy" id="2714739"/>
    <lineage>
        <taxon>Bacteria</taxon>
        <taxon>Pseudomonadati</taxon>
        <taxon>Planctomycetota</taxon>
        <taxon>Planctomycetia</taxon>
        <taxon>Pirellulales</taxon>
        <taxon>Pirellulaceae</taxon>
        <taxon>Allorhodopirellula</taxon>
    </lineage>
</organism>
<evidence type="ECO:0000313" key="2">
    <source>
        <dbReference type="EMBL" id="TWU10878.1"/>
    </source>
</evidence>
<dbReference type="Pfam" id="PF09413">
    <property type="entry name" value="DUF2007"/>
    <property type="match status" value="1"/>
</dbReference>